<dbReference type="OrthoDB" id="2317065at2759"/>
<dbReference type="PANTHER" id="PTHR36845">
    <property type="entry name" value="HYDROLASE, PUTATIVE (AFU_ORTHOLOGUE AFUA_7G05090)-RELATED"/>
    <property type="match status" value="1"/>
</dbReference>
<dbReference type="InterPro" id="IPR008928">
    <property type="entry name" value="6-hairpin_glycosidase_sf"/>
</dbReference>
<dbReference type="RefSeq" id="XP_056476902.1">
    <property type="nucleotide sequence ID" value="XM_056616545.1"/>
</dbReference>
<dbReference type="EMBL" id="JAPQKI010000004">
    <property type="protein sequence ID" value="KAJ5103522.1"/>
    <property type="molecule type" value="Genomic_DNA"/>
</dbReference>
<evidence type="ECO:0000313" key="4">
    <source>
        <dbReference type="Proteomes" id="UP001149074"/>
    </source>
</evidence>
<evidence type="ECO:0008006" key="5">
    <source>
        <dbReference type="Google" id="ProtNLM"/>
    </source>
</evidence>
<keyword evidence="1" id="KW-0378">Hydrolase</keyword>
<gene>
    <name evidence="3" type="ORF">N7532_004051</name>
</gene>
<evidence type="ECO:0000256" key="1">
    <source>
        <dbReference type="ARBA" id="ARBA00022801"/>
    </source>
</evidence>
<comment type="similarity">
    <text evidence="2">Belongs to the glycosyl hydrolase 88 family.</text>
</comment>
<keyword evidence="4" id="KW-1185">Reference proteome</keyword>
<dbReference type="GO" id="GO:0052757">
    <property type="term" value="F:chondroitin hydrolase activity"/>
    <property type="evidence" value="ECO:0007669"/>
    <property type="project" value="TreeGrafter"/>
</dbReference>
<dbReference type="InterPro" id="IPR012341">
    <property type="entry name" value="6hp_glycosidase-like_sf"/>
</dbReference>
<proteinExistence type="inferred from homology"/>
<sequence length="516" mass="57437">MTFCNGATNHSNGSDSKCADIANPHSSKFTTSGNPISQNSSKMSPSALTSLDICLQELFNENITSKILRAADRCLGNNNPITAYPEYVPQSGPDAGKYYCREADFWTCGFFPGSIYLLIERLIKFPQTTGLSGSTSLVLKKFRELGETWSEPIHAMSLRTDTHDMSFIIQPSMRPRWELFHDEKALSTITTAAESLYTRYSPKVGAIRSWDQLTQKGVNITSMDRDFLVIIDSMCNLDLLYYAAAHTGNERFSEAATAHAHKLLGAHLRHETGIYSHRDGYEGPLFSTVHVTNFDPSTGDFKESRTGQGYAKDSTWARGQAWSILGYAQTFQWTGHQEFLTAACGLAEYFLLRLEKSPDCVERKLPIDSENKSLPSCTCVHGRFVPLWDFDAPIDETNPLRDSSAGTIAANGMLILAQSLLARGEYDKGNRYLTSAILLIEDALAFSLAETACMKIQGDRVTVEDTQPGASFDAILKNATANYNALDHRRYWDHGLVYGDYYLIEFGNRLLRMGLV</sequence>
<dbReference type="GeneID" id="81355524"/>
<reference evidence="3" key="1">
    <citation type="submission" date="2022-11" db="EMBL/GenBank/DDBJ databases">
        <authorList>
            <person name="Petersen C."/>
        </authorList>
    </citation>
    <scope>NUCLEOTIDE SEQUENCE</scope>
    <source>
        <strain evidence="3">IBT 30761</strain>
    </source>
</reference>
<organism evidence="3 4">
    <name type="scientific">Penicillium argentinense</name>
    <dbReference type="NCBI Taxonomy" id="1131581"/>
    <lineage>
        <taxon>Eukaryota</taxon>
        <taxon>Fungi</taxon>
        <taxon>Dikarya</taxon>
        <taxon>Ascomycota</taxon>
        <taxon>Pezizomycotina</taxon>
        <taxon>Eurotiomycetes</taxon>
        <taxon>Eurotiomycetidae</taxon>
        <taxon>Eurotiales</taxon>
        <taxon>Aspergillaceae</taxon>
        <taxon>Penicillium</taxon>
    </lineage>
</organism>
<evidence type="ECO:0000256" key="2">
    <source>
        <dbReference type="ARBA" id="ARBA00038358"/>
    </source>
</evidence>
<dbReference type="Gene3D" id="1.50.10.10">
    <property type="match status" value="1"/>
</dbReference>
<dbReference type="Proteomes" id="UP001149074">
    <property type="component" value="Unassembled WGS sequence"/>
</dbReference>
<dbReference type="AlphaFoldDB" id="A0A9W9FP53"/>
<accession>A0A9W9FP53</accession>
<dbReference type="PANTHER" id="PTHR36845:SF1">
    <property type="entry name" value="HYDROLASE, PUTATIVE (AFU_ORTHOLOGUE AFUA_7G05090)-RELATED"/>
    <property type="match status" value="1"/>
</dbReference>
<dbReference type="InterPro" id="IPR052369">
    <property type="entry name" value="UG_Glycosaminoglycan_Hydrolase"/>
</dbReference>
<evidence type="ECO:0000313" key="3">
    <source>
        <dbReference type="EMBL" id="KAJ5103522.1"/>
    </source>
</evidence>
<comment type="caution">
    <text evidence="3">The sequence shown here is derived from an EMBL/GenBank/DDBJ whole genome shotgun (WGS) entry which is preliminary data.</text>
</comment>
<dbReference type="GO" id="GO:0000272">
    <property type="term" value="P:polysaccharide catabolic process"/>
    <property type="evidence" value="ECO:0007669"/>
    <property type="project" value="TreeGrafter"/>
</dbReference>
<dbReference type="SUPFAM" id="SSF48208">
    <property type="entry name" value="Six-hairpin glycosidases"/>
    <property type="match status" value="1"/>
</dbReference>
<reference evidence="3" key="2">
    <citation type="journal article" date="2023" name="IMA Fungus">
        <title>Comparative genomic study of the Penicillium genus elucidates a diverse pangenome and 15 lateral gene transfer events.</title>
        <authorList>
            <person name="Petersen C."/>
            <person name="Sorensen T."/>
            <person name="Nielsen M.R."/>
            <person name="Sondergaard T.E."/>
            <person name="Sorensen J.L."/>
            <person name="Fitzpatrick D.A."/>
            <person name="Frisvad J.C."/>
            <person name="Nielsen K.L."/>
        </authorList>
    </citation>
    <scope>NUCLEOTIDE SEQUENCE</scope>
    <source>
        <strain evidence="3">IBT 30761</strain>
    </source>
</reference>
<dbReference type="FunFam" id="1.50.10.10:FF:000048">
    <property type="entry name" value="Unsaturated chondroitin disaccharide hydrolase"/>
    <property type="match status" value="1"/>
</dbReference>
<protein>
    <recommendedName>
        <fullName evidence="5">Unsaturated glucuronyl hydrolase</fullName>
    </recommendedName>
</protein>
<name>A0A9W9FP53_9EURO</name>